<dbReference type="AlphaFoldDB" id="A0A7W6D167"/>
<proteinExistence type="predicted"/>
<dbReference type="Gene3D" id="3.40.1350.10">
    <property type="match status" value="1"/>
</dbReference>
<dbReference type="Proteomes" id="UP000528964">
    <property type="component" value="Unassembled WGS sequence"/>
</dbReference>
<name>A0A7W6D167_9HYPH</name>
<keyword evidence="6" id="KW-1185">Reference proteome</keyword>
<dbReference type="Pfam" id="PF08774">
    <property type="entry name" value="VRR_NUC"/>
    <property type="match status" value="1"/>
</dbReference>
<reference evidence="5 6" key="1">
    <citation type="submission" date="2020-08" db="EMBL/GenBank/DDBJ databases">
        <title>Genomic Encyclopedia of Type Strains, Phase IV (KMG-IV): sequencing the most valuable type-strain genomes for metagenomic binning, comparative biology and taxonomic classification.</title>
        <authorList>
            <person name="Goeker M."/>
        </authorList>
    </citation>
    <scope>NUCLEOTIDE SEQUENCE [LARGE SCALE GENOMIC DNA]</scope>
    <source>
        <strain evidence="5 6">DSM 25481</strain>
    </source>
</reference>
<evidence type="ECO:0000313" key="6">
    <source>
        <dbReference type="Proteomes" id="UP000528964"/>
    </source>
</evidence>
<dbReference type="InterPro" id="IPR011856">
    <property type="entry name" value="tRNA_endonuc-like_dom_sf"/>
</dbReference>
<protein>
    <recommendedName>
        <fullName evidence="4">VRR-NUC domain-containing protein</fullName>
    </recommendedName>
</protein>
<accession>A0A7W6D167</accession>
<dbReference type="GO" id="GO:0004518">
    <property type="term" value="F:nuclease activity"/>
    <property type="evidence" value="ECO:0007669"/>
    <property type="project" value="UniProtKB-KW"/>
</dbReference>
<comment type="cofactor">
    <cofactor evidence="1">
        <name>Mg(2+)</name>
        <dbReference type="ChEBI" id="CHEBI:18420"/>
    </cofactor>
</comment>
<dbReference type="GO" id="GO:0003676">
    <property type="term" value="F:nucleic acid binding"/>
    <property type="evidence" value="ECO:0007669"/>
    <property type="project" value="InterPro"/>
</dbReference>
<evidence type="ECO:0000259" key="4">
    <source>
        <dbReference type="SMART" id="SM00990"/>
    </source>
</evidence>
<dbReference type="EMBL" id="JACIDR010000002">
    <property type="protein sequence ID" value="MBB3972761.1"/>
    <property type="molecule type" value="Genomic_DNA"/>
</dbReference>
<sequence>MIDRGAPFLIAGDMSGVRMSKATAGIAKVTGMEPGDPDLRVYLPNGRLGLIEYKAAAGRLSPAQKIRHVVLRSLGHQVEVVKAATEEDARSQTVAIVLGWLAANDNAPVVAQRKAS</sequence>
<evidence type="ECO:0000256" key="3">
    <source>
        <dbReference type="ARBA" id="ARBA00022801"/>
    </source>
</evidence>
<evidence type="ECO:0000256" key="1">
    <source>
        <dbReference type="ARBA" id="ARBA00001946"/>
    </source>
</evidence>
<evidence type="ECO:0000313" key="5">
    <source>
        <dbReference type="EMBL" id="MBB3972761.1"/>
    </source>
</evidence>
<comment type="caution">
    <text evidence="5">The sequence shown here is derived from an EMBL/GenBank/DDBJ whole genome shotgun (WGS) entry which is preliminary data.</text>
</comment>
<keyword evidence="3" id="KW-0378">Hydrolase</keyword>
<dbReference type="GO" id="GO:0016788">
    <property type="term" value="F:hydrolase activity, acting on ester bonds"/>
    <property type="evidence" value="ECO:0007669"/>
    <property type="project" value="InterPro"/>
</dbReference>
<dbReference type="SMART" id="SM00990">
    <property type="entry name" value="VRR_NUC"/>
    <property type="match status" value="1"/>
</dbReference>
<dbReference type="InterPro" id="IPR014883">
    <property type="entry name" value="VRR_NUC"/>
</dbReference>
<keyword evidence="2" id="KW-0540">Nuclease</keyword>
<evidence type="ECO:0000256" key="2">
    <source>
        <dbReference type="ARBA" id="ARBA00022722"/>
    </source>
</evidence>
<organism evidence="5 6">
    <name type="scientific">Hansschlegelia beijingensis</name>
    <dbReference type="NCBI Taxonomy" id="1133344"/>
    <lineage>
        <taxon>Bacteria</taxon>
        <taxon>Pseudomonadati</taxon>
        <taxon>Pseudomonadota</taxon>
        <taxon>Alphaproteobacteria</taxon>
        <taxon>Hyphomicrobiales</taxon>
        <taxon>Methylopilaceae</taxon>
        <taxon>Hansschlegelia</taxon>
    </lineage>
</organism>
<gene>
    <name evidence="5" type="ORF">GGR24_001418</name>
</gene>
<feature type="domain" description="VRR-NUC" evidence="4">
    <location>
        <begin position="1"/>
        <end position="85"/>
    </location>
</feature>
<dbReference type="RefSeq" id="WP_183394645.1">
    <property type="nucleotide sequence ID" value="NZ_JACIDR010000002.1"/>
</dbReference>